<evidence type="ECO:0000256" key="3">
    <source>
        <dbReference type="ARBA" id="ARBA00010511"/>
    </source>
</evidence>
<dbReference type="Pfam" id="PF08167">
    <property type="entry name" value="RIX1"/>
    <property type="match status" value="1"/>
</dbReference>
<evidence type="ECO:0000313" key="8">
    <source>
        <dbReference type="EMBL" id="EDO16854.1"/>
    </source>
</evidence>
<dbReference type="KEGG" id="vpo:Kpol_1024p7"/>
<keyword evidence="9" id="KW-1185">Reference proteome</keyword>
<dbReference type="GeneID" id="5545033"/>
<accession>A7TLG8</accession>
<dbReference type="RefSeq" id="XP_001644712.1">
    <property type="nucleotide sequence ID" value="XM_001644662.1"/>
</dbReference>
<dbReference type="OrthoDB" id="20900at2759"/>
<dbReference type="FunCoup" id="A7TLG8">
    <property type="interactions" value="357"/>
</dbReference>
<comment type="function">
    <text evidence="1">Component of the RIX1 complex required for processing of ITS2 sequences from 35S pre-rRNA and the nucleoplasmic transit of the pre-60S ribosomal subunits. Regulates pre-60S association of the critical remodeling factor MDN1.</text>
</comment>
<dbReference type="InParanoid" id="A7TLG8"/>
<keyword evidence="5" id="KW-0539">Nucleus</keyword>
<feature type="compositionally biased region" description="Acidic residues" evidence="6">
    <location>
        <begin position="751"/>
        <end position="770"/>
    </location>
</feature>
<dbReference type="HOGENOM" id="CLU_020084_0_0_1"/>
<dbReference type="PhylomeDB" id="A7TLG8"/>
<dbReference type="AlphaFoldDB" id="A7TLG8"/>
<evidence type="ECO:0000256" key="2">
    <source>
        <dbReference type="ARBA" id="ARBA00004123"/>
    </source>
</evidence>
<dbReference type="GO" id="GO:0005654">
    <property type="term" value="C:nucleoplasm"/>
    <property type="evidence" value="ECO:0007669"/>
    <property type="project" value="EnsemblFungi"/>
</dbReference>
<dbReference type="Proteomes" id="UP000000267">
    <property type="component" value="Unassembled WGS sequence"/>
</dbReference>
<dbReference type="GO" id="GO:0006267">
    <property type="term" value="P:pre-replicative complex assembly involved in nuclear cell cycle DNA replication"/>
    <property type="evidence" value="ECO:0007669"/>
    <property type="project" value="EnsemblFungi"/>
</dbReference>
<dbReference type="OMA" id="WCGINLI"/>
<sequence>MSEFRSEVPVSVLAKKLELANGDELQTILRTLRSPTYVNEKLLKSELGLLVTKILKLLRSSDDYEIWKGCHTAAIICAYNPLVLCSHGSQLLATIYSKLEQRTSYYSSTSTTVQGRVVIETLISTLSILMDLMRTKPTMSREGLIPKLKTIIPTLITLTQYQPKLCLPVLKVILLNHHTTFKPFSNKYRTVLLELLSKEYQHMDKETRLLVCDNYAYLHLIKLQSDSNKDNDATQAHHKAFQDEAWRAGLLDILNHFKPILKLVGEILDLDQDKELVKLMNSLPGDIDVDKKANELLKLPSLKLDMNSPITLWDINNRLNILVDLLSSFISLPTPYPVRIPLGSINAVAETLLSLTQNYLPIKRDLRRDAELTSVITSMLPHIQFTGIKLWNKTLSNYGKSCLTFLPSILGSLELFIPMRPKSNEIDFEKCQTLKREFLFLFKLINRLTPELGHQLSELSLFTKLINISLYLVEDRSLLLPLFNPEKKLKTENNNKGVKKSKTRDNQSGALSDLYTHSNQFIIRDSLKLLSEVANFLCTVLSNWRLPSAQQVKIVKFAITSSIKYKEEYNKIPENFVKLLRMITIYPGNERISILPIAATLLKDSGDDVLDVLCHPRVPMGIVHQITRPFKESDIEDNEISQLEESRSKILDFETVGETKVDKQDDFKKLQLENSKRTFTEREVDETKLFKKDEDVEIKKAKISNSEEIVSKSVNQKESIAATATPLPTENYPLPDTKEVITIEANHDNDESSDDSEFEIPEIQLSDDEE</sequence>
<dbReference type="GO" id="GO:0005829">
    <property type="term" value="C:cytosol"/>
    <property type="evidence" value="ECO:0007669"/>
    <property type="project" value="EnsemblFungi"/>
</dbReference>
<dbReference type="GO" id="GO:0030174">
    <property type="term" value="P:regulation of DNA-templated DNA replication initiation"/>
    <property type="evidence" value="ECO:0007669"/>
    <property type="project" value="EnsemblFungi"/>
</dbReference>
<dbReference type="GO" id="GO:0000027">
    <property type="term" value="P:ribosomal large subunit assembly"/>
    <property type="evidence" value="ECO:0007669"/>
    <property type="project" value="EnsemblFungi"/>
</dbReference>
<reference evidence="8 9" key="1">
    <citation type="journal article" date="2007" name="Proc. Natl. Acad. Sci. U.S.A.">
        <title>Independent sorting-out of thousands of duplicated gene pairs in two yeast species descended from a whole-genome duplication.</title>
        <authorList>
            <person name="Scannell D.R."/>
            <person name="Frank A.C."/>
            <person name="Conant G.C."/>
            <person name="Byrne K.P."/>
            <person name="Woolfit M."/>
            <person name="Wolfe K.H."/>
        </authorList>
    </citation>
    <scope>NUCLEOTIDE SEQUENCE [LARGE SCALE GENOMIC DNA]</scope>
    <source>
        <strain evidence="9">ATCC 22028 / DSM 70294 / BCRC 21397 / CBS 2163 / NBRC 10782 / NRRL Y-8283 / UCD 57-17</strain>
    </source>
</reference>
<dbReference type="InterPro" id="IPR012583">
    <property type="entry name" value="RIX1_N"/>
</dbReference>
<dbReference type="PANTHER" id="PTHR34105:SF1">
    <property type="entry name" value="PROLINE-, GLUTAMIC ACID- AND LEUCINE-RICH PROTEIN 1"/>
    <property type="match status" value="1"/>
</dbReference>
<organism evidence="9">
    <name type="scientific">Vanderwaltozyma polyspora (strain ATCC 22028 / DSM 70294 / BCRC 21397 / CBS 2163 / NBRC 10782 / NRRL Y-8283 / UCD 57-17)</name>
    <name type="common">Kluyveromyces polysporus</name>
    <dbReference type="NCBI Taxonomy" id="436907"/>
    <lineage>
        <taxon>Eukaryota</taxon>
        <taxon>Fungi</taxon>
        <taxon>Dikarya</taxon>
        <taxon>Ascomycota</taxon>
        <taxon>Saccharomycotina</taxon>
        <taxon>Saccharomycetes</taxon>
        <taxon>Saccharomycetales</taxon>
        <taxon>Saccharomycetaceae</taxon>
        <taxon>Vanderwaltozyma</taxon>
    </lineage>
</organism>
<dbReference type="PANTHER" id="PTHR34105">
    <property type="entry name" value="PROLINE-, GLUTAMIC ACID- AND LEUCINE-RICH PROTEIN 1"/>
    <property type="match status" value="1"/>
</dbReference>
<evidence type="ECO:0000256" key="4">
    <source>
        <dbReference type="ARBA" id="ARBA00021502"/>
    </source>
</evidence>
<gene>
    <name evidence="8" type="ORF">Kpol_1024p7</name>
</gene>
<evidence type="ECO:0000256" key="6">
    <source>
        <dbReference type="SAM" id="MobiDB-lite"/>
    </source>
</evidence>
<evidence type="ECO:0000259" key="7">
    <source>
        <dbReference type="Pfam" id="PF08167"/>
    </source>
</evidence>
<proteinExistence type="inferred from homology"/>
<feature type="region of interest" description="Disordered" evidence="6">
    <location>
        <begin position="744"/>
        <end position="770"/>
    </location>
</feature>
<dbReference type="eggNOG" id="ENOG502R65X">
    <property type="taxonomic scope" value="Eukaryota"/>
</dbReference>
<dbReference type="GO" id="GO:0003682">
    <property type="term" value="F:chromatin binding"/>
    <property type="evidence" value="ECO:0007669"/>
    <property type="project" value="EnsemblFungi"/>
</dbReference>
<protein>
    <recommendedName>
        <fullName evidence="4">Pre-rRNA-processing protein RIX1</fullName>
    </recommendedName>
</protein>
<evidence type="ECO:0000256" key="1">
    <source>
        <dbReference type="ARBA" id="ARBA00003770"/>
    </source>
</evidence>
<name>A7TLG8_VANPO</name>
<feature type="domain" description="Pre-rRNA-processing protein RIX1 N-terminal" evidence="7">
    <location>
        <begin position="10"/>
        <end position="202"/>
    </location>
</feature>
<dbReference type="STRING" id="436907.A7TLG8"/>
<dbReference type="EMBL" id="DS480415">
    <property type="protein sequence ID" value="EDO16854.1"/>
    <property type="molecule type" value="Genomic_DNA"/>
</dbReference>
<dbReference type="GO" id="GO:0120330">
    <property type="term" value="C:rixosome complex"/>
    <property type="evidence" value="ECO:0007669"/>
    <property type="project" value="EnsemblFungi"/>
</dbReference>
<comment type="similarity">
    <text evidence="3">Belongs to the RIX1/PELP1 family.</text>
</comment>
<evidence type="ECO:0000313" key="9">
    <source>
        <dbReference type="Proteomes" id="UP000000267"/>
    </source>
</evidence>
<dbReference type="GO" id="GO:0006364">
    <property type="term" value="P:rRNA processing"/>
    <property type="evidence" value="ECO:0007669"/>
    <property type="project" value="EnsemblFungi"/>
</dbReference>
<evidence type="ECO:0000256" key="5">
    <source>
        <dbReference type="ARBA" id="ARBA00023242"/>
    </source>
</evidence>
<comment type="subcellular location">
    <subcellularLocation>
        <location evidence="2">Nucleus</location>
    </subcellularLocation>
</comment>